<feature type="non-terminal residue" evidence="9">
    <location>
        <position position="1"/>
    </location>
</feature>
<comment type="similarity">
    <text evidence="1">Belongs to the isochorismatase family.</text>
</comment>
<dbReference type="GO" id="GO:0046872">
    <property type="term" value="F:metal ion binding"/>
    <property type="evidence" value="ECO:0007669"/>
    <property type="project" value="UniProtKB-KW"/>
</dbReference>
<evidence type="ECO:0000256" key="6">
    <source>
        <dbReference type="ARBA" id="ARBA00039017"/>
    </source>
</evidence>
<dbReference type="AlphaFoldDB" id="A0A9D9I4X1"/>
<dbReference type="Proteomes" id="UP000823597">
    <property type="component" value="Unassembled WGS sequence"/>
</dbReference>
<dbReference type="EC" id="3.5.1.19" evidence="6"/>
<evidence type="ECO:0000256" key="3">
    <source>
        <dbReference type="ARBA" id="ARBA00022723"/>
    </source>
</evidence>
<keyword evidence="3" id="KW-0479">Metal-binding</keyword>
<proteinExistence type="inferred from homology"/>
<dbReference type="Gene3D" id="3.40.50.850">
    <property type="entry name" value="Isochorismatase-like"/>
    <property type="match status" value="1"/>
</dbReference>
<comment type="pathway">
    <text evidence="5">Cofactor biosynthesis; nicotinate biosynthesis; nicotinate from nicotinamide: step 1/1.</text>
</comment>
<organism evidence="9 10">
    <name type="scientific">Candidatus Merdivivens pullistercoris</name>
    <dbReference type="NCBI Taxonomy" id="2840873"/>
    <lineage>
        <taxon>Bacteria</taxon>
        <taxon>Pseudomonadati</taxon>
        <taxon>Bacteroidota</taxon>
        <taxon>Bacteroidia</taxon>
        <taxon>Bacteroidales</taxon>
        <taxon>Muribaculaceae</taxon>
        <taxon>Muribaculaceae incertae sedis</taxon>
        <taxon>Candidatus Merdivivens</taxon>
    </lineage>
</organism>
<dbReference type="InterPro" id="IPR036380">
    <property type="entry name" value="Isochorismatase-like_sf"/>
</dbReference>
<keyword evidence="4" id="KW-0378">Hydrolase</keyword>
<dbReference type="PANTHER" id="PTHR11080">
    <property type="entry name" value="PYRAZINAMIDASE/NICOTINAMIDASE"/>
    <property type="match status" value="1"/>
</dbReference>
<protein>
    <recommendedName>
        <fullName evidence="6">nicotinamidase</fullName>
        <ecNumber evidence="6">3.5.1.19</ecNumber>
    </recommendedName>
    <alternativeName>
        <fullName evidence="7">Nicotinamide deamidase</fullName>
    </alternativeName>
</protein>
<reference evidence="9" key="2">
    <citation type="journal article" date="2021" name="PeerJ">
        <title>Extensive microbial diversity within the chicken gut microbiome revealed by metagenomics and culture.</title>
        <authorList>
            <person name="Gilroy R."/>
            <person name="Ravi A."/>
            <person name="Getino M."/>
            <person name="Pursley I."/>
            <person name="Horton D.L."/>
            <person name="Alikhan N.F."/>
            <person name="Baker D."/>
            <person name="Gharbi K."/>
            <person name="Hall N."/>
            <person name="Watson M."/>
            <person name="Adriaenssens E.M."/>
            <person name="Foster-Nyarko E."/>
            <person name="Jarju S."/>
            <person name="Secka A."/>
            <person name="Antonio M."/>
            <person name="Oren A."/>
            <person name="Chaudhuri R.R."/>
            <person name="La Ragione R."/>
            <person name="Hildebrand F."/>
            <person name="Pallen M.J."/>
        </authorList>
    </citation>
    <scope>NUCLEOTIDE SEQUENCE</scope>
    <source>
        <strain evidence="9">10037</strain>
    </source>
</reference>
<evidence type="ECO:0000256" key="2">
    <source>
        <dbReference type="ARBA" id="ARBA00022642"/>
    </source>
</evidence>
<keyword evidence="2" id="KW-0662">Pyridine nucleotide biosynthesis</keyword>
<dbReference type="InterPro" id="IPR052347">
    <property type="entry name" value="Isochorismatase_Nicotinamidase"/>
</dbReference>
<dbReference type="Pfam" id="PF00857">
    <property type="entry name" value="Isochorismatase"/>
    <property type="match status" value="1"/>
</dbReference>
<sequence>GFIKAHPEMPVLFICDHHPSNHSSFKNYGGLWPAHCVRGTKGAEIEEGLASYAVEEMTFYKGEDCKTEQYSGFEGRNTAGESLDDKLQELGVRRVYVSGIATEYCVKETCSDLLSAGYEVYLLTDALAYVDENDHEKAIAEMDGMGIKML</sequence>
<accession>A0A9D9I4X1</accession>
<evidence type="ECO:0000256" key="5">
    <source>
        <dbReference type="ARBA" id="ARBA00037900"/>
    </source>
</evidence>
<evidence type="ECO:0000256" key="7">
    <source>
        <dbReference type="ARBA" id="ARBA00043224"/>
    </source>
</evidence>
<dbReference type="GO" id="GO:0019363">
    <property type="term" value="P:pyridine nucleotide biosynthetic process"/>
    <property type="evidence" value="ECO:0007669"/>
    <property type="project" value="UniProtKB-KW"/>
</dbReference>
<evidence type="ECO:0000313" key="10">
    <source>
        <dbReference type="Proteomes" id="UP000823597"/>
    </source>
</evidence>
<evidence type="ECO:0000256" key="1">
    <source>
        <dbReference type="ARBA" id="ARBA00006336"/>
    </source>
</evidence>
<dbReference type="SUPFAM" id="SSF52499">
    <property type="entry name" value="Isochorismatase-like hydrolases"/>
    <property type="match status" value="1"/>
</dbReference>
<evidence type="ECO:0000259" key="8">
    <source>
        <dbReference type="Pfam" id="PF00857"/>
    </source>
</evidence>
<comment type="caution">
    <text evidence="9">The sequence shown here is derived from an EMBL/GenBank/DDBJ whole genome shotgun (WGS) entry which is preliminary data.</text>
</comment>
<dbReference type="PANTHER" id="PTHR11080:SF2">
    <property type="entry name" value="LD05707P"/>
    <property type="match status" value="1"/>
</dbReference>
<reference evidence="9" key="1">
    <citation type="submission" date="2020-10" db="EMBL/GenBank/DDBJ databases">
        <authorList>
            <person name="Gilroy R."/>
        </authorList>
    </citation>
    <scope>NUCLEOTIDE SEQUENCE</scope>
    <source>
        <strain evidence="9">10037</strain>
    </source>
</reference>
<feature type="domain" description="Isochorismatase-like" evidence="8">
    <location>
        <begin position="8"/>
        <end position="147"/>
    </location>
</feature>
<evidence type="ECO:0000313" key="9">
    <source>
        <dbReference type="EMBL" id="MBO8466041.1"/>
    </source>
</evidence>
<gene>
    <name evidence="9" type="ORF">IAB93_08650</name>
</gene>
<evidence type="ECO:0000256" key="4">
    <source>
        <dbReference type="ARBA" id="ARBA00022801"/>
    </source>
</evidence>
<name>A0A9D9I4X1_9BACT</name>
<dbReference type="EMBL" id="JADIME010000092">
    <property type="protein sequence ID" value="MBO8466041.1"/>
    <property type="molecule type" value="Genomic_DNA"/>
</dbReference>
<dbReference type="InterPro" id="IPR000868">
    <property type="entry name" value="Isochorismatase-like_dom"/>
</dbReference>
<dbReference type="GO" id="GO:0008936">
    <property type="term" value="F:nicotinamidase activity"/>
    <property type="evidence" value="ECO:0007669"/>
    <property type="project" value="UniProtKB-EC"/>
</dbReference>